<dbReference type="EMBL" id="CR382137">
    <property type="protein sequence ID" value="CAG88000.2"/>
    <property type="molecule type" value="Genomic_DNA"/>
</dbReference>
<feature type="compositionally biased region" description="Polar residues" evidence="1">
    <location>
        <begin position="392"/>
        <end position="409"/>
    </location>
</feature>
<gene>
    <name evidence="2" type="ordered locus">DEHA2E10450g</name>
</gene>
<proteinExistence type="predicted"/>
<evidence type="ECO:0000313" key="3">
    <source>
        <dbReference type="Proteomes" id="UP000000599"/>
    </source>
</evidence>
<dbReference type="RefSeq" id="XP_459761.2">
    <property type="nucleotide sequence ID" value="XM_459761.1"/>
</dbReference>
<feature type="region of interest" description="Disordered" evidence="1">
    <location>
        <begin position="470"/>
        <end position="498"/>
    </location>
</feature>
<dbReference type="KEGG" id="dha:DEHA2E10450g"/>
<keyword evidence="3" id="KW-1185">Reference proteome</keyword>
<accession>Q6BPV9</accession>
<feature type="region of interest" description="Disordered" evidence="1">
    <location>
        <begin position="294"/>
        <end position="314"/>
    </location>
</feature>
<feature type="compositionally biased region" description="Acidic residues" evidence="1">
    <location>
        <begin position="471"/>
        <end position="498"/>
    </location>
</feature>
<dbReference type="VEuPathDB" id="FungiDB:DEHA2E10450g"/>
<dbReference type="OrthoDB" id="4087010at2759"/>
<name>Q6BPV9_DEBHA</name>
<feature type="region of interest" description="Disordered" evidence="1">
    <location>
        <begin position="392"/>
        <end position="433"/>
    </location>
</feature>
<dbReference type="HOGENOM" id="CLU_056578_0_0_1"/>
<dbReference type="OMA" id="NIHVHAQ"/>
<dbReference type="InParanoid" id="Q6BPV9"/>
<dbReference type="eggNOG" id="ENOG502RQ0W">
    <property type="taxonomic scope" value="Eukaryota"/>
</dbReference>
<evidence type="ECO:0000313" key="2">
    <source>
        <dbReference type="EMBL" id="CAG88000.2"/>
    </source>
</evidence>
<feature type="compositionally biased region" description="Acidic residues" evidence="1">
    <location>
        <begin position="417"/>
        <end position="429"/>
    </location>
</feature>
<dbReference type="Proteomes" id="UP000000599">
    <property type="component" value="Chromosome E"/>
</dbReference>
<reference evidence="2 3" key="1">
    <citation type="journal article" date="2004" name="Nature">
        <title>Genome evolution in yeasts.</title>
        <authorList>
            <consortium name="Genolevures"/>
            <person name="Dujon B."/>
            <person name="Sherman D."/>
            <person name="Fischer G."/>
            <person name="Durrens P."/>
            <person name="Casaregola S."/>
            <person name="Lafontaine I."/>
            <person name="de Montigny J."/>
            <person name="Marck C."/>
            <person name="Neuveglise C."/>
            <person name="Talla E."/>
            <person name="Goffard N."/>
            <person name="Frangeul L."/>
            <person name="Aigle M."/>
            <person name="Anthouard V."/>
            <person name="Babour A."/>
            <person name="Barbe V."/>
            <person name="Barnay S."/>
            <person name="Blanchin S."/>
            <person name="Beckerich J.M."/>
            <person name="Beyne E."/>
            <person name="Bleykasten C."/>
            <person name="Boisrame A."/>
            <person name="Boyer J."/>
            <person name="Cattolico L."/>
            <person name="Confanioleri F."/>
            <person name="de Daruvar A."/>
            <person name="Despons L."/>
            <person name="Fabre E."/>
            <person name="Fairhead C."/>
            <person name="Ferry-Dumazet H."/>
            <person name="Groppi A."/>
            <person name="Hantraye F."/>
            <person name="Hennequin C."/>
            <person name="Jauniaux N."/>
            <person name="Joyet P."/>
            <person name="Kachouri R."/>
            <person name="Kerrest A."/>
            <person name="Koszul R."/>
            <person name="Lemaire M."/>
            <person name="Lesur I."/>
            <person name="Ma L."/>
            <person name="Muller H."/>
            <person name="Nicaud J.M."/>
            <person name="Nikolski M."/>
            <person name="Oztas S."/>
            <person name="Ozier-Kalogeropoulos O."/>
            <person name="Pellenz S."/>
            <person name="Potier S."/>
            <person name="Richard G.F."/>
            <person name="Straub M.L."/>
            <person name="Suleau A."/>
            <person name="Swennene D."/>
            <person name="Tekaia F."/>
            <person name="Wesolowski-Louvel M."/>
            <person name="Westhof E."/>
            <person name="Wirth B."/>
            <person name="Zeniou-Meyer M."/>
            <person name="Zivanovic I."/>
            <person name="Bolotin-Fukuhara M."/>
            <person name="Thierry A."/>
            <person name="Bouchier C."/>
            <person name="Caudron B."/>
            <person name="Scarpelli C."/>
            <person name="Gaillardin C."/>
            <person name="Weissenbach J."/>
            <person name="Wincker P."/>
            <person name="Souciet J.L."/>
        </authorList>
    </citation>
    <scope>NUCLEOTIDE SEQUENCE [LARGE SCALE GENOMIC DNA]</scope>
    <source>
        <strain evidence="3">ATCC 36239 / CBS 767 / BCRC 21394 / JCM 1990 / NBRC 0083 / IGC 2968</strain>
    </source>
</reference>
<protein>
    <submittedName>
        <fullName evidence="2">DEHA2E10450p</fullName>
    </submittedName>
</protein>
<dbReference type="GeneID" id="2902845"/>
<feature type="region of interest" description="Disordered" evidence="1">
    <location>
        <begin position="128"/>
        <end position="180"/>
    </location>
</feature>
<dbReference type="AlphaFoldDB" id="Q6BPV9"/>
<feature type="region of interest" description="Disordered" evidence="1">
    <location>
        <begin position="346"/>
        <end position="372"/>
    </location>
</feature>
<feature type="compositionally biased region" description="Polar residues" evidence="1">
    <location>
        <begin position="167"/>
        <end position="177"/>
    </location>
</feature>
<organism evidence="2 3">
    <name type="scientific">Debaryomyces hansenii (strain ATCC 36239 / CBS 767 / BCRC 21394 / JCM 1990 / NBRC 0083 / IGC 2968)</name>
    <name type="common">Yeast</name>
    <name type="synonym">Torulaspora hansenii</name>
    <dbReference type="NCBI Taxonomy" id="284592"/>
    <lineage>
        <taxon>Eukaryota</taxon>
        <taxon>Fungi</taxon>
        <taxon>Dikarya</taxon>
        <taxon>Ascomycota</taxon>
        <taxon>Saccharomycotina</taxon>
        <taxon>Pichiomycetes</taxon>
        <taxon>Debaryomycetaceae</taxon>
        <taxon>Debaryomyces</taxon>
    </lineage>
</organism>
<evidence type="ECO:0000256" key="1">
    <source>
        <dbReference type="SAM" id="MobiDB-lite"/>
    </source>
</evidence>
<sequence>MSSVVVLKINNEKNNFERPNEADWNDDKQLKLENYVQSIASETGNVNDFFERVEWSYLTTYLSMGNQQFIQMKVDEIYEEQYATKVNESGVNTIIDGWKNKDNPIYKEVSQLVENLNIQAFKVNEENGLSEGTDEIQAPVNGNPDRMDGNLLEDNMDEDSSLPEGVSNKNGKASTSPKIDFPKLTTTQRRMSLDLMYTVPRFSTGIPDQIPDLTKKRPNLSKPASATTTNINVTTKTDIITNSNQKQLMVSNSNRFQKFSRKIKSKITRNVNEVTSSPKSPLIVQLDDTLKGKPENIVDDSKNVNGKQGKDRNRYKLSGLEKGRRLSLVGENLPLYIRQQLEPNYSNQNPVLENSSFQVDSASSRSLSRRQSRMHNLLENSQSLYSQSKDLSLVGSGTNQDDNTMPNTSEIERLNENNDETENGSDDDKEYISPDSLARYYGSDANEEDLITNINEIEDAFDFINVRSYDAYEDMEEEDEEEEDDEDYNEDDEYLFKI</sequence>
<feature type="compositionally biased region" description="Polar residues" evidence="1">
    <location>
        <begin position="346"/>
        <end position="360"/>
    </location>
</feature>